<sequence>MRLIKSALLLTTLCLLMTSGLSRAQSWPDRPIKVIVPYAAGGGVDPVARLVSLKLAEIWKQPVVVENKAGGSGTIGASFVAKSPSDGLTILMSATAEVVINQHFMQKMSYNPDVDLKPVTLLVKLPFVLVTNPSKPYSSAPELIAFAKKNPNVVTYASSGPGTAQHLAAVMLEEQAGIQLVHVPYKGVAPSVSDLLAGHVDVGFAGLPTALPHIKSDALKALGLSSKAPSVAAPNIPPLAKTPGLQNFDLTQWFGVYVPSGTPNAISQKIQKDIVEVLKMPEVKEALEKQGAQPGQMTMAEFQAFSNSESKKFGAIVKSAKIEQN</sequence>
<dbReference type="CDD" id="cd13578">
    <property type="entry name" value="PBP2_Bug27"/>
    <property type="match status" value="1"/>
</dbReference>
<keyword evidence="2" id="KW-0732">Signal</keyword>
<keyword evidence="4" id="KW-1185">Reference proteome</keyword>
<proteinExistence type="inferred from homology"/>
<comment type="similarity">
    <text evidence="1">Belongs to the UPF0065 (bug) family.</text>
</comment>
<evidence type="ECO:0000313" key="4">
    <source>
        <dbReference type="Proteomes" id="UP000500806"/>
    </source>
</evidence>
<evidence type="ECO:0000313" key="3">
    <source>
        <dbReference type="EMBL" id="QKM63210.1"/>
    </source>
</evidence>
<accession>A0A6M9PJY6</accession>
<organism evidence="3 4">
    <name type="scientific">Polynucleobacter antarcticus</name>
    <dbReference type="NCBI Taxonomy" id="1743162"/>
    <lineage>
        <taxon>Bacteria</taxon>
        <taxon>Pseudomonadati</taxon>
        <taxon>Pseudomonadota</taxon>
        <taxon>Betaproteobacteria</taxon>
        <taxon>Burkholderiales</taxon>
        <taxon>Burkholderiaceae</taxon>
        <taxon>Polynucleobacter</taxon>
    </lineage>
</organism>
<gene>
    <name evidence="3" type="ORF">DCO16_09230</name>
</gene>
<evidence type="ECO:0000256" key="1">
    <source>
        <dbReference type="ARBA" id="ARBA00006987"/>
    </source>
</evidence>
<name>A0A6M9PJY6_9BURK</name>
<dbReference type="Proteomes" id="UP000500806">
    <property type="component" value="Chromosome"/>
</dbReference>
<dbReference type="Pfam" id="PF03401">
    <property type="entry name" value="TctC"/>
    <property type="match status" value="1"/>
</dbReference>
<dbReference type="InterPro" id="IPR042100">
    <property type="entry name" value="Bug_dom1"/>
</dbReference>
<dbReference type="PANTHER" id="PTHR42928">
    <property type="entry name" value="TRICARBOXYLATE-BINDING PROTEIN"/>
    <property type="match status" value="1"/>
</dbReference>
<feature type="chain" id="PRO_5026898375" description="Tripartite-type tricarboxylate transporter, receptor component TctC" evidence="2">
    <location>
        <begin position="25"/>
        <end position="325"/>
    </location>
</feature>
<dbReference type="SUPFAM" id="SSF53850">
    <property type="entry name" value="Periplasmic binding protein-like II"/>
    <property type="match status" value="1"/>
</dbReference>
<reference evidence="3 4" key="1">
    <citation type="submission" date="2018-04" db="EMBL/GenBank/DDBJ databases">
        <title>Polynucleobacter sp. LimPoW16 genome.</title>
        <authorList>
            <person name="Hahn M.W."/>
        </authorList>
    </citation>
    <scope>NUCLEOTIDE SEQUENCE [LARGE SCALE GENOMIC DNA]</scope>
    <source>
        <strain evidence="3 4">LimPoW16</strain>
    </source>
</reference>
<dbReference type="KEGG" id="pani:DCO16_09230"/>
<feature type="signal peptide" evidence="2">
    <location>
        <begin position="1"/>
        <end position="24"/>
    </location>
</feature>
<evidence type="ECO:0008006" key="5">
    <source>
        <dbReference type="Google" id="ProtNLM"/>
    </source>
</evidence>
<dbReference type="PIRSF" id="PIRSF017082">
    <property type="entry name" value="YflP"/>
    <property type="match status" value="1"/>
</dbReference>
<dbReference type="PANTHER" id="PTHR42928:SF5">
    <property type="entry name" value="BLR1237 PROTEIN"/>
    <property type="match status" value="1"/>
</dbReference>
<dbReference type="EMBL" id="CP028941">
    <property type="protein sequence ID" value="QKM63210.1"/>
    <property type="molecule type" value="Genomic_DNA"/>
</dbReference>
<dbReference type="Gene3D" id="3.40.190.10">
    <property type="entry name" value="Periplasmic binding protein-like II"/>
    <property type="match status" value="1"/>
</dbReference>
<evidence type="ECO:0000256" key="2">
    <source>
        <dbReference type="SAM" id="SignalP"/>
    </source>
</evidence>
<dbReference type="InterPro" id="IPR005064">
    <property type="entry name" value="BUG"/>
</dbReference>
<dbReference type="Gene3D" id="3.40.190.150">
    <property type="entry name" value="Bordetella uptake gene, domain 1"/>
    <property type="match status" value="1"/>
</dbReference>
<protein>
    <recommendedName>
        <fullName evidence="5">Tripartite-type tricarboxylate transporter, receptor component TctC</fullName>
    </recommendedName>
</protein>
<dbReference type="AlphaFoldDB" id="A0A6M9PJY6"/>